<protein>
    <recommendedName>
        <fullName evidence="3">Transposase</fullName>
    </recommendedName>
</protein>
<evidence type="ECO:0008006" key="3">
    <source>
        <dbReference type="Google" id="ProtNLM"/>
    </source>
</evidence>
<evidence type="ECO:0000313" key="1">
    <source>
        <dbReference type="EMBL" id="MER6434390.1"/>
    </source>
</evidence>
<dbReference type="Proteomes" id="UP001470023">
    <property type="component" value="Unassembled WGS sequence"/>
</dbReference>
<sequence length="66" mass="7815">MIFLVHCFSGHDLLNRFHDLVWYRFQLKISRNPGNVAIWSGHHIKPNSRTVQKVDRYPLCSQAPRL</sequence>
<organism evidence="1 2">
    <name type="scientific">Streptomyces sp. 900105245</name>
    <dbReference type="NCBI Taxonomy" id="3154379"/>
    <lineage>
        <taxon>Bacteria</taxon>
        <taxon>Bacillati</taxon>
        <taxon>Actinomycetota</taxon>
        <taxon>Actinomycetes</taxon>
        <taxon>Kitasatosporales</taxon>
        <taxon>Streptomycetaceae</taxon>
        <taxon>Streptomyces</taxon>
    </lineage>
</organism>
<dbReference type="RefSeq" id="WP_352066231.1">
    <property type="nucleotide sequence ID" value="NZ_JBEPAZ010000108.1"/>
</dbReference>
<comment type="caution">
    <text evidence="1">The sequence shown here is derived from an EMBL/GenBank/DDBJ whole genome shotgun (WGS) entry which is preliminary data.</text>
</comment>
<reference evidence="1 2" key="1">
    <citation type="submission" date="2024-06" db="EMBL/GenBank/DDBJ databases">
        <title>The Natural Products Discovery Center: Release of the First 8490 Sequenced Strains for Exploring Actinobacteria Biosynthetic Diversity.</title>
        <authorList>
            <person name="Kalkreuter E."/>
            <person name="Kautsar S.A."/>
            <person name="Yang D."/>
            <person name="Bader C.D."/>
            <person name="Teijaro C.N."/>
            <person name="Fluegel L."/>
            <person name="Davis C.M."/>
            <person name="Simpson J.R."/>
            <person name="Lauterbach L."/>
            <person name="Steele A.D."/>
            <person name="Gui C."/>
            <person name="Meng S."/>
            <person name="Li G."/>
            <person name="Viehrig K."/>
            <person name="Ye F."/>
            <person name="Su P."/>
            <person name="Kiefer A.F."/>
            <person name="Nichols A."/>
            <person name="Cepeda A.J."/>
            <person name="Yan W."/>
            <person name="Fan B."/>
            <person name="Jiang Y."/>
            <person name="Adhikari A."/>
            <person name="Zheng C.-J."/>
            <person name="Schuster L."/>
            <person name="Cowan T.M."/>
            <person name="Smanski M.J."/>
            <person name="Chevrette M.G."/>
            <person name="De Carvalho L.P.S."/>
            <person name="Shen B."/>
        </authorList>
    </citation>
    <scope>NUCLEOTIDE SEQUENCE [LARGE SCALE GENOMIC DNA]</scope>
    <source>
        <strain evidence="1 2">NPDC001166</strain>
    </source>
</reference>
<dbReference type="EMBL" id="JBEPAZ010000108">
    <property type="protein sequence ID" value="MER6434390.1"/>
    <property type="molecule type" value="Genomic_DNA"/>
</dbReference>
<proteinExistence type="predicted"/>
<keyword evidence="2" id="KW-1185">Reference proteome</keyword>
<name>A0ABV1UL23_9ACTN</name>
<gene>
    <name evidence="1" type="ORF">ABT272_43175</name>
</gene>
<evidence type="ECO:0000313" key="2">
    <source>
        <dbReference type="Proteomes" id="UP001470023"/>
    </source>
</evidence>
<accession>A0ABV1UL23</accession>